<dbReference type="InterPro" id="IPR029322">
    <property type="entry name" value="DUF4474"/>
</dbReference>
<comment type="caution">
    <text evidence="3">The sequence shown here is derived from an EMBL/GenBank/DDBJ whole genome shotgun (WGS) entry which is preliminary data.</text>
</comment>
<organism evidence="3 4">
    <name type="scientific">Listeria swaminathanii</name>
    <dbReference type="NCBI Taxonomy" id="2713501"/>
    <lineage>
        <taxon>Bacteria</taxon>
        <taxon>Bacillati</taxon>
        <taxon>Bacillota</taxon>
        <taxon>Bacilli</taxon>
        <taxon>Bacillales</taxon>
        <taxon>Listeriaceae</taxon>
        <taxon>Listeria</taxon>
    </lineage>
</organism>
<accession>A0A7X0ZYC6</accession>
<dbReference type="Proteomes" id="UP000572016">
    <property type="component" value="Unassembled WGS sequence"/>
</dbReference>
<dbReference type="Pfam" id="PF14751">
    <property type="entry name" value="DUF4474"/>
    <property type="match status" value="1"/>
</dbReference>
<dbReference type="EMBL" id="JAATOD010000001">
    <property type="protein sequence ID" value="MBC2328650.1"/>
    <property type="molecule type" value="Genomic_DNA"/>
</dbReference>
<proteinExistence type="inferred from homology"/>
<dbReference type="PROSITE" id="PS51756">
    <property type="entry name" value="LXG"/>
    <property type="match status" value="1"/>
</dbReference>
<reference evidence="3 4" key="1">
    <citation type="submission" date="2020-03" db="EMBL/GenBank/DDBJ databases">
        <title>Soil Listeria distribution.</title>
        <authorList>
            <person name="Liao J."/>
            <person name="Wiedmann M."/>
        </authorList>
    </citation>
    <scope>NUCLEOTIDE SEQUENCE [LARGE SCALE GENOMIC DNA]</scope>
    <source>
        <strain evidence="3 4">FSL L7-0020</strain>
    </source>
</reference>
<evidence type="ECO:0000259" key="2">
    <source>
        <dbReference type="PROSITE" id="PS51756"/>
    </source>
</evidence>
<evidence type="ECO:0000313" key="3">
    <source>
        <dbReference type="EMBL" id="MBC2328650.1"/>
    </source>
</evidence>
<dbReference type="RefSeq" id="WP_185636717.1">
    <property type="nucleotide sequence ID" value="NZ_JAATOD010000001.1"/>
</dbReference>
<dbReference type="Pfam" id="PF04740">
    <property type="entry name" value="LXG"/>
    <property type="match status" value="1"/>
</dbReference>
<gene>
    <name evidence="3" type="ORF">HCX62_01150</name>
</gene>
<name>A0A7X0ZYC6_9LIST</name>
<evidence type="ECO:0000256" key="1">
    <source>
        <dbReference type="ARBA" id="ARBA00034117"/>
    </source>
</evidence>
<comment type="similarity">
    <text evidence="1">In the N-terminal section; belongs to the LXG family.</text>
</comment>
<protein>
    <submittedName>
        <fullName evidence="3">DUF4474 domain-containing protein</fullName>
    </submittedName>
</protein>
<feature type="domain" description="LXG" evidence="2">
    <location>
        <begin position="1"/>
        <end position="226"/>
    </location>
</feature>
<sequence length="489" mass="56772">MTKISISEVSEFLRMLKTTNNNVGNNITSLERAINQYNEDNELEGEAIARSKAYYNNIYFPLCQAIREGMRISEELLEQYLNDFAYQVDSSFDCCIDADGLYELSQRVDRLERDFEELQQSLSIGTSTLHQGKVLRLQMEMFNAWKKEQLLEKYIQFEQSHGNFFSGLEELTSHIKRAVQEIDRNISFDSSTGLYNLGNMNTSILTDLQKTMRRTQPERDKKALEEIAVMDEDGKIIGVNWGRVAQLLREPNKLTSERLRALQALWNSRFDVIDEYERGFFAFFAPVISPLLGFEYNQDNDYYFTNEHSLQRYGGFMDFYDDAGFLLGMDLDTEVITFISGDKEYRVQLWKGNYGLGAAYGGELGIYYRNASDANTNPYQEGSENSKLIWYRCVDEEDELVSTSTIYDKTTDEQLIRNSTRDYAENGDHFWNLAIQTNFGQTKENLYMVERIEIPNEELRNDFVEALKKETDISNIIINGDAVTFTWKN</sequence>
<evidence type="ECO:0000313" key="4">
    <source>
        <dbReference type="Proteomes" id="UP000572016"/>
    </source>
</evidence>
<dbReference type="InterPro" id="IPR006829">
    <property type="entry name" value="LXG_dom"/>
</dbReference>
<dbReference type="AlphaFoldDB" id="A0A7X0ZYC6"/>